<name>A0A934VBS3_9BACT</name>
<dbReference type="GO" id="GO:0005737">
    <property type="term" value="C:cytoplasm"/>
    <property type="evidence" value="ECO:0007669"/>
    <property type="project" value="TreeGrafter"/>
</dbReference>
<evidence type="ECO:0000259" key="1">
    <source>
        <dbReference type="Pfam" id="PF01266"/>
    </source>
</evidence>
<dbReference type="InterPro" id="IPR006076">
    <property type="entry name" value="FAD-dep_OxRdtase"/>
</dbReference>
<gene>
    <name evidence="2" type="ORF">JIN84_18335</name>
</gene>
<dbReference type="Proteomes" id="UP000600139">
    <property type="component" value="Unassembled WGS sequence"/>
</dbReference>
<dbReference type="AlphaFoldDB" id="A0A934VBS3"/>
<keyword evidence="3" id="KW-1185">Reference proteome</keyword>
<reference evidence="2" key="1">
    <citation type="submission" date="2021-01" db="EMBL/GenBank/DDBJ databases">
        <title>Modified the classification status of verrucomicrobia.</title>
        <authorList>
            <person name="Feng X."/>
        </authorList>
    </citation>
    <scope>NUCLEOTIDE SEQUENCE</scope>
    <source>
        <strain evidence="2">JCM 18052</strain>
    </source>
</reference>
<dbReference type="EMBL" id="JAENIK010000012">
    <property type="protein sequence ID" value="MBK1817583.1"/>
    <property type="molecule type" value="Genomic_DNA"/>
</dbReference>
<dbReference type="Gene3D" id="3.30.9.10">
    <property type="entry name" value="D-Amino Acid Oxidase, subunit A, domain 2"/>
    <property type="match status" value="1"/>
</dbReference>
<feature type="domain" description="FAD dependent oxidoreductase" evidence="1">
    <location>
        <begin position="30"/>
        <end position="384"/>
    </location>
</feature>
<evidence type="ECO:0000313" key="3">
    <source>
        <dbReference type="Proteomes" id="UP000600139"/>
    </source>
</evidence>
<accession>A0A934VBS3</accession>
<dbReference type="SUPFAM" id="SSF51905">
    <property type="entry name" value="FAD/NAD(P)-binding domain"/>
    <property type="match status" value="1"/>
</dbReference>
<dbReference type="PANTHER" id="PTHR13847:SF201">
    <property type="entry name" value="PUTATIBE OXIDOREDUCTASE"/>
    <property type="match status" value="1"/>
</dbReference>
<organism evidence="2 3">
    <name type="scientific">Luteolibacter yonseiensis</name>
    <dbReference type="NCBI Taxonomy" id="1144680"/>
    <lineage>
        <taxon>Bacteria</taxon>
        <taxon>Pseudomonadati</taxon>
        <taxon>Verrucomicrobiota</taxon>
        <taxon>Verrucomicrobiia</taxon>
        <taxon>Verrucomicrobiales</taxon>
        <taxon>Verrucomicrobiaceae</taxon>
        <taxon>Luteolibacter</taxon>
    </lineage>
</organism>
<dbReference type="PANTHER" id="PTHR13847">
    <property type="entry name" value="SARCOSINE DEHYDROGENASE-RELATED"/>
    <property type="match status" value="1"/>
</dbReference>
<sequence>MDLTSDHPFWTLKNGLLADFPPLASDQSCDIIVLGAGITGACVAEALTADGHDVIIVDACDVGHGSTSASTALLQYEVDTHLIDLIKLHGPDHARMAYQACYESIDILEEKIRSLGLEDCAFTRKPSVYLASVKGHVPILREESEARRAIGIEVEDWGESDVKSLLGFSRPGALCSAQAAEVDAYRLTIGLLKTVARRGGRIFDRTRVTRLDIDKSGVLVRTDRSSTIRAKRVIVAMGYQTQTLFDTASCVNLQSSFAAASEPLEEYQRWWKSCLLWESARPYFYLRTEAGGRAIMGGEDVPFRNATARDKLIPRKSARLADRFNGMFPESGMEISHSWAGTFGETHDGLAFIGPYRKHPLCLFALGFGGNGITYSVTAAEILRQEVRGHRHDYSPVFHFDRR</sequence>
<protein>
    <submittedName>
        <fullName evidence="2">FAD-binding oxidoreductase</fullName>
    </submittedName>
</protein>
<comment type="caution">
    <text evidence="2">The sequence shown here is derived from an EMBL/GenBank/DDBJ whole genome shotgun (WGS) entry which is preliminary data.</text>
</comment>
<dbReference type="InterPro" id="IPR036188">
    <property type="entry name" value="FAD/NAD-bd_sf"/>
</dbReference>
<dbReference type="RefSeq" id="WP_200352521.1">
    <property type="nucleotide sequence ID" value="NZ_BAABHZ010000001.1"/>
</dbReference>
<evidence type="ECO:0000313" key="2">
    <source>
        <dbReference type="EMBL" id="MBK1817583.1"/>
    </source>
</evidence>
<dbReference type="Gene3D" id="3.50.50.60">
    <property type="entry name" value="FAD/NAD(P)-binding domain"/>
    <property type="match status" value="1"/>
</dbReference>
<dbReference type="Pfam" id="PF01266">
    <property type="entry name" value="DAO"/>
    <property type="match status" value="1"/>
</dbReference>
<proteinExistence type="predicted"/>